<organism evidence="1 2">
    <name type="scientific">Cylicostephanus goldi</name>
    <name type="common">Nematode worm</name>
    <dbReference type="NCBI Taxonomy" id="71465"/>
    <lineage>
        <taxon>Eukaryota</taxon>
        <taxon>Metazoa</taxon>
        <taxon>Ecdysozoa</taxon>
        <taxon>Nematoda</taxon>
        <taxon>Chromadorea</taxon>
        <taxon>Rhabditida</taxon>
        <taxon>Rhabditina</taxon>
        <taxon>Rhabditomorpha</taxon>
        <taxon>Strongyloidea</taxon>
        <taxon>Strongylidae</taxon>
        <taxon>Cylicostephanus</taxon>
    </lineage>
</organism>
<evidence type="ECO:0000313" key="2">
    <source>
        <dbReference type="Proteomes" id="UP000271889"/>
    </source>
</evidence>
<gene>
    <name evidence="1" type="ORF">CGOC_LOCUS4265</name>
</gene>
<name>A0A3P6RQC9_CYLGO</name>
<dbReference type="AlphaFoldDB" id="A0A3P6RQC9"/>
<proteinExistence type="predicted"/>
<dbReference type="Proteomes" id="UP000271889">
    <property type="component" value="Unassembled WGS sequence"/>
</dbReference>
<accession>A0A3P6RQC9</accession>
<sequence>MSIQTSYSVVYGRTATYFSFDYTPNQIFQDTIPTNSSLYQQNNTEATTDLFLSSTQNFQESMIPSFSSLYQETNHTMNTTELFSSSTQETSIPTLSSLVQETNHTVPTSNIFSSLNTSANAEVFKGEKEVLLEATYSNTTKRRAKKDVSSIDALDITDNKFHSNPCLLQHRCLPAERCRDKASRVTYKAAEAAILEMDWERVVVDCSGLG</sequence>
<evidence type="ECO:0000313" key="1">
    <source>
        <dbReference type="EMBL" id="VDK58263.1"/>
    </source>
</evidence>
<keyword evidence="2" id="KW-1185">Reference proteome</keyword>
<dbReference type="EMBL" id="UYRV01011591">
    <property type="protein sequence ID" value="VDK58263.1"/>
    <property type="molecule type" value="Genomic_DNA"/>
</dbReference>
<protein>
    <submittedName>
        <fullName evidence="1">Uncharacterized protein</fullName>
    </submittedName>
</protein>
<reference evidence="1 2" key="1">
    <citation type="submission" date="2018-11" db="EMBL/GenBank/DDBJ databases">
        <authorList>
            <consortium name="Pathogen Informatics"/>
        </authorList>
    </citation>
    <scope>NUCLEOTIDE SEQUENCE [LARGE SCALE GENOMIC DNA]</scope>
</reference>